<dbReference type="EMBL" id="JAUOQO010000447">
    <property type="protein sequence ID" value="MDO6575283.1"/>
    <property type="molecule type" value="Genomic_DNA"/>
</dbReference>
<keyword evidence="3" id="KW-1185">Reference proteome</keyword>
<accession>A0AAW7YVA7</accession>
<dbReference type="Proteomes" id="UP001170310">
    <property type="component" value="Unassembled WGS sequence"/>
</dbReference>
<comment type="caution">
    <text evidence="2">The sequence shown here is derived from an EMBL/GenBank/DDBJ whole genome shotgun (WGS) entry which is preliminary data.</text>
</comment>
<evidence type="ECO:0000313" key="3">
    <source>
        <dbReference type="Proteomes" id="UP001170310"/>
    </source>
</evidence>
<dbReference type="AlphaFoldDB" id="A0AAW7YVA7"/>
<reference evidence="2" key="1">
    <citation type="submission" date="2023-07" db="EMBL/GenBank/DDBJ databases">
        <title>Genome content predicts the carbon catabolic preferences of heterotrophic bacteria.</title>
        <authorList>
            <person name="Gralka M."/>
        </authorList>
    </citation>
    <scope>NUCLEOTIDE SEQUENCE</scope>
    <source>
        <strain evidence="2">E2R20</strain>
    </source>
</reference>
<dbReference type="SUPFAM" id="SSF53850">
    <property type="entry name" value="Periplasmic binding protein-like II"/>
    <property type="match status" value="1"/>
</dbReference>
<keyword evidence="1" id="KW-0732">Signal</keyword>
<protein>
    <submittedName>
        <fullName evidence="2">Uncharacterized protein</fullName>
    </submittedName>
</protein>
<sequence length="68" mass="7391">MSQVEVAAISATSQQVELAQQFLSFLVSAPAQKIIATTNWMLPVNPDAELPEAFSTLVQPKPLSIEQH</sequence>
<evidence type="ECO:0000256" key="1">
    <source>
        <dbReference type="ARBA" id="ARBA00022729"/>
    </source>
</evidence>
<feature type="non-terminal residue" evidence="2">
    <location>
        <position position="68"/>
    </location>
</feature>
<dbReference type="PANTHER" id="PTHR30006:SF2">
    <property type="entry name" value="ABC TRANSPORTER SUBSTRATE-BINDING PROTEIN"/>
    <property type="match status" value="1"/>
</dbReference>
<evidence type="ECO:0000313" key="2">
    <source>
        <dbReference type="EMBL" id="MDO6575283.1"/>
    </source>
</evidence>
<name>A0AAW7YVA7_9STAP</name>
<proteinExistence type="predicted"/>
<gene>
    <name evidence="2" type="ORF">Q4528_14295</name>
</gene>
<organism evidence="2 3">
    <name type="scientific">Staphylococcus pasteuri_A</name>
    <dbReference type="NCBI Taxonomy" id="3062664"/>
    <lineage>
        <taxon>Bacteria</taxon>
        <taxon>Bacillati</taxon>
        <taxon>Bacillota</taxon>
        <taxon>Bacilli</taxon>
        <taxon>Bacillales</taxon>
        <taxon>Staphylococcaceae</taxon>
        <taxon>Staphylococcus</taxon>
    </lineage>
</organism>
<dbReference type="PANTHER" id="PTHR30006">
    <property type="entry name" value="THIAMINE-BINDING PERIPLASMIC PROTEIN-RELATED"/>
    <property type="match status" value="1"/>
</dbReference>
<dbReference type="Gene3D" id="3.40.190.10">
    <property type="entry name" value="Periplasmic binding protein-like II"/>
    <property type="match status" value="1"/>
</dbReference>